<evidence type="ECO:0000313" key="2">
    <source>
        <dbReference type="Proteomes" id="UP000886865"/>
    </source>
</evidence>
<gene>
    <name evidence="1" type="ORF">IAA86_07605</name>
</gene>
<name>A0A9D1JY58_9BACT</name>
<comment type="caution">
    <text evidence="1">The sequence shown here is derived from an EMBL/GenBank/DDBJ whole genome shotgun (WGS) entry which is preliminary data.</text>
</comment>
<proteinExistence type="predicted"/>
<sequence length="102" mass="12456">MLIEKRCLQNDECVFMEFRDVNKDYLEWLEDLALEYHCKIEKKEWRSKYNNYVVYDYEPFCSDGFEISLTLSSKSVCFLNFIRYLYEIKVQTINYLNNCIAI</sequence>
<evidence type="ECO:0000313" key="1">
    <source>
        <dbReference type="EMBL" id="HIS74870.1"/>
    </source>
</evidence>
<dbReference type="Proteomes" id="UP000886865">
    <property type="component" value="Unassembled WGS sequence"/>
</dbReference>
<organism evidence="1 2">
    <name type="scientific">Candidatus Galligastranaerophilus intestinavium</name>
    <dbReference type="NCBI Taxonomy" id="2840836"/>
    <lineage>
        <taxon>Bacteria</taxon>
        <taxon>Candidatus Galligastranaerophilus</taxon>
    </lineage>
</organism>
<dbReference type="AlphaFoldDB" id="A0A9D1JY58"/>
<reference evidence="1" key="2">
    <citation type="journal article" date="2021" name="PeerJ">
        <title>Extensive microbial diversity within the chicken gut microbiome revealed by metagenomics and culture.</title>
        <authorList>
            <person name="Gilroy R."/>
            <person name="Ravi A."/>
            <person name="Getino M."/>
            <person name="Pursley I."/>
            <person name="Horton D.L."/>
            <person name="Alikhan N.F."/>
            <person name="Baker D."/>
            <person name="Gharbi K."/>
            <person name="Hall N."/>
            <person name="Watson M."/>
            <person name="Adriaenssens E.M."/>
            <person name="Foster-Nyarko E."/>
            <person name="Jarju S."/>
            <person name="Secka A."/>
            <person name="Antonio M."/>
            <person name="Oren A."/>
            <person name="Chaudhuri R.R."/>
            <person name="La Ragione R."/>
            <person name="Hildebrand F."/>
            <person name="Pallen M.J."/>
        </authorList>
    </citation>
    <scope>NUCLEOTIDE SEQUENCE</scope>
    <source>
        <strain evidence="1">CHK152-2871</strain>
    </source>
</reference>
<dbReference type="EMBL" id="DVJQ01000065">
    <property type="protein sequence ID" value="HIS74870.1"/>
    <property type="molecule type" value="Genomic_DNA"/>
</dbReference>
<reference evidence="1" key="1">
    <citation type="submission" date="2020-10" db="EMBL/GenBank/DDBJ databases">
        <authorList>
            <person name="Gilroy R."/>
        </authorList>
    </citation>
    <scope>NUCLEOTIDE SEQUENCE</scope>
    <source>
        <strain evidence="1">CHK152-2871</strain>
    </source>
</reference>
<accession>A0A9D1JY58</accession>
<protein>
    <submittedName>
        <fullName evidence="1">Uncharacterized protein</fullName>
    </submittedName>
</protein>